<dbReference type="InterPro" id="IPR016153">
    <property type="entry name" value="Heat_shock_Hsp33_N"/>
</dbReference>
<gene>
    <name evidence="6" type="ORF">DX912_14130</name>
</gene>
<dbReference type="PANTHER" id="PTHR30111">
    <property type="entry name" value="33 KDA CHAPERONIN"/>
    <property type="match status" value="1"/>
</dbReference>
<protein>
    <submittedName>
        <fullName evidence="6">Hsp33 family molecular chaperone HslO</fullName>
    </submittedName>
</protein>
<dbReference type="Gene3D" id="3.90.1280.10">
    <property type="entry name" value="HSP33 redox switch-like"/>
    <property type="match status" value="1"/>
</dbReference>
<accession>A0A3D8V9J1</accession>
<dbReference type="SUPFAM" id="SSF64397">
    <property type="entry name" value="Hsp33 domain"/>
    <property type="match status" value="1"/>
</dbReference>
<dbReference type="Proteomes" id="UP000256829">
    <property type="component" value="Unassembled WGS sequence"/>
</dbReference>
<dbReference type="PIRSF" id="PIRSF005261">
    <property type="entry name" value="Heat_shock_Hsp33"/>
    <property type="match status" value="1"/>
</dbReference>
<keyword evidence="7" id="KW-1185">Reference proteome</keyword>
<organism evidence="6 7">
    <name type="scientific">Lysobacter soli</name>
    <dbReference type="NCBI Taxonomy" id="453783"/>
    <lineage>
        <taxon>Bacteria</taxon>
        <taxon>Pseudomonadati</taxon>
        <taxon>Pseudomonadota</taxon>
        <taxon>Gammaproteobacteria</taxon>
        <taxon>Lysobacterales</taxon>
        <taxon>Lysobacteraceae</taxon>
        <taxon>Lysobacter</taxon>
    </lineage>
</organism>
<evidence type="ECO:0000256" key="1">
    <source>
        <dbReference type="ARBA" id="ARBA00022490"/>
    </source>
</evidence>
<dbReference type="PANTHER" id="PTHR30111:SF1">
    <property type="entry name" value="33 KDA CHAPERONIN"/>
    <property type="match status" value="1"/>
</dbReference>
<dbReference type="Pfam" id="PF01430">
    <property type="entry name" value="HSP33"/>
    <property type="match status" value="1"/>
</dbReference>
<evidence type="ECO:0000313" key="7">
    <source>
        <dbReference type="Proteomes" id="UP000256829"/>
    </source>
</evidence>
<keyword evidence="5" id="KW-0676">Redox-active center</keyword>
<evidence type="ECO:0000256" key="3">
    <source>
        <dbReference type="ARBA" id="ARBA00023157"/>
    </source>
</evidence>
<evidence type="ECO:0000256" key="4">
    <source>
        <dbReference type="ARBA" id="ARBA00023186"/>
    </source>
</evidence>
<keyword evidence="3" id="KW-1015">Disulfide bond</keyword>
<dbReference type="GO" id="GO:0042026">
    <property type="term" value="P:protein refolding"/>
    <property type="evidence" value="ECO:0007669"/>
    <property type="project" value="TreeGrafter"/>
</dbReference>
<evidence type="ECO:0000256" key="2">
    <source>
        <dbReference type="ARBA" id="ARBA00022833"/>
    </source>
</evidence>
<dbReference type="AlphaFoldDB" id="A0A3D8V9J1"/>
<evidence type="ECO:0000256" key="5">
    <source>
        <dbReference type="ARBA" id="ARBA00023284"/>
    </source>
</evidence>
<reference evidence="6 7" key="1">
    <citation type="submission" date="2018-08" db="EMBL/GenBank/DDBJ databases">
        <title>Lysobacter soli KCTC 22011, whole genome shotgun sequence.</title>
        <authorList>
            <person name="Zhang X."/>
            <person name="Feng G."/>
            <person name="Zhu H."/>
        </authorList>
    </citation>
    <scope>NUCLEOTIDE SEQUENCE [LARGE SCALE GENOMIC DNA]</scope>
    <source>
        <strain evidence="6 7">KCTC 22011</strain>
    </source>
</reference>
<dbReference type="SUPFAM" id="SSF118352">
    <property type="entry name" value="HSP33 redox switch-like"/>
    <property type="match status" value="1"/>
</dbReference>
<dbReference type="RefSeq" id="WP_115843372.1">
    <property type="nucleotide sequence ID" value="NZ_CP183976.1"/>
</dbReference>
<evidence type="ECO:0000313" key="6">
    <source>
        <dbReference type="EMBL" id="RDY66110.1"/>
    </source>
</evidence>
<sequence length="306" mass="33120">MPQTDTAPVGDRDKLTRFLIETAGVRGVRVHLADTWTQVRERAEYPQAAAELLGEALVAAAAFTGHAKVDGRLSVQLRGHGALRTLFAECTAAGTLRGIAQVDEDAGTVSRDLRDLGEGALLAITIENPSLDGREPMRYQGLVSLESDSLAGAFEDYFRQSEQLPTRLLLAADERQAAGLMLQKLPGDHGDDDGWSRVGALFDTLTTRELLEWSADDLLTRLFHEDGVQVLGQRPLRFACSCSRERVESMLVSLGQAEAEAAVEAAGGAAEIRCEFCGQSYRFDAEEIASLFTVATTELAAPDRVQ</sequence>
<dbReference type="Gene3D" id="1.10.287.480">
    <property type="entry name" value="helix hairpin bin"/>
    <property type="match status" value="1"/>
</dbReference>
<dbReference type="CDD" id="cd00498">
    <property type="entry name" value="Hsp33"/>
    <property type="match status" value="1"/>
</dbReference>
<dbReference type="GO" id="GO:0044183">
    <property type="term" value="F:protein folding chaperone"/>
    <property type="evidence" value="ECO:0007669"/>
    <property type="project" value="TreeGrafter"/>
</dbReference>
<keyword evidence="1" id="KW-0963">Cytoplasm</keyword>
<name>A0A3D8V9J1_9GAMM</name>
<dbReference type="InterPro" id="IPR016154">
    <property type="entry name" value="Heat_shock_Hsp33_C"/>
</dbReference>
<keyword evidence="4" id="KW-0143">Chaperone</keyword>
<dbReference type="EMBL" id="QTJR01000011">
    <property type="protein sequence ID" value="RDY66110.1"/>
    <property type="molecule type" value="Genomic_DNA"/>
</dbReference>
<dbReference type="GO" id="GO:0051082">
    <property type="term" value="F:unfolded protein binding"/>
    <property type="evidence" value="ECO:0007669"/>
    <property type="project" value="InterPro"/>
</dbReference>
<comment type="caution">
    <text evidence="6">The sequence shown here is derived from an EMBL/GenBank/DDBJ whole genome shotgun (WGS) entry which is preliminary data.</text>
</comment>
<dbReference type="GO" id="GO:0005737">
    <property type="term" value="C:cytoplasm"/>
    <property type="evidence" value="ECO:0007669"/>
    <property type="project" value="InterPro"/>
</dbReference>
<dbReference type="InterPro" id="IPR023212">
    <property type="entry name" value="Hsp33_helix_hairpin_bin_dom_sf"/>
</dbReference>
<dbReference type="InterPro" id="IPR000397">
    <property type="entry name" value="Heat_shock_Hsp33"/>
</dbReference>
<dbReference type="Gene3D" id="3.55.30.10">
    <property type="entry name" value="Hsp33 domain"/>
    <property type="match status" value="1"/>
</dbReference>
<keyword evidence="2" id="KW-0862">Zinc</keyword>
<proteinExistence type="predicted"/>